<keyword evidence="6 9" id="KW-0255">Endonuclease</keyword>
<feature type="binding site" evidence="9">
    <location>
        <position position="116"/>
    </location>
    <ligand>
        <name>Zn(2+)</name>
        <dbReference type="ChEBI" id="CHEBI:29105"/>
        <note>catalytic</note>
    </ligand>
</feature>
<gene>
    <name evidence="9" type="primary">ybeY</name>
    <name evidence="10" type="ORF">EV380_0935</name>
</gene>
<dbReference type="InterPro" id="IPR020549">
    <property type="entry name" value="YbeY_CS"/>
</dbReference>
<evidence type="ECO:0000256" key="5">
    <source>
        <dbReference type="ARBA" id="ARBA00022723"/>
    </source>
</evidence>
<feature type="binding site" evidence="9">
    <location>
        <position position="120"/>
    </location>
    <ligand>
        <name>Zn(2+)</name>
        <dbReference type="ChEBI" id="CHEBI:29105"/>
        <note>catalytic</note>
    </ligand>
</feature>
<accession>A0A4V2G9R3</accession>
<dbReference type="EC" id="3.1.-.-" evidence="9"/>
<organism evidence="10 11">
    <name type="scientific">Zhihengliuella halotolerans</name>
    <dbReference type="NCBI Taxonomy" id="370736"/>
    <lineage>
        <taxon>Bacteria</taxon>
        <taxon>Bacillati</taxon>
        <taxon>Actinomycetota</taxon>
        <taxon>Actinomycetes</taxon>
        <taxon>Micrococcales</taxon>
        <taxon>Micrococcaceae</taxon>
        <taxon>Zhihengliuella</taxon>
    </lineage>
</organism>
<feature type="binding site" evidence="9">
    <location>
        <position position="126"/>
    </location>
    <ligand>
        <name>Zn(2+)</name>
        <dbReference type="ChEBI" id="CHEBI:29105"/>
        <note>catalytic</note>
    </ligand>
</feature>
<reference evidence="10 11" key="1">
    <citation type="submission" date="2019-02" db="EMBL/GenBank/DDBJ databases">
        <title>Sequencing the genomes of 1000 actinobacteria strains.</title>
        <authorList>
            <person name="Klenk H.-P."/>
        </authorList>
    </citation>
    <scope>NUCLEOTIDE SEQUENCE [LARGE SCALE GENOMIC DNA]</scope>
    <source>
        <strain evidence="10 11">DSM 17364</strain>
    </source>
</reference>
<keyword evidence="5 9" id="KW-0479">Metal-binding</keyword>
<keyword evidence="2 9" id="KW-0690">Ribosome biogenesis</keyword>
<dbReference type="InterPro" id="IPR023091">
    <property type="entry name" value="MetalPrtase_cat_dom_sf_prd"/>
</dbReference>
<evidence type="ECO:0000256" key="3">
    <source>
        <dbReference type="ARBA" id="ARBA00022552"/>
    </source>
</evidence>
<evidence type="ECO:0000256" key="7">
    <source>
        <dbReference type="ARBA" id="ARBA00022801"/>
    </source>
</evidence>
<dbReference type="PANTHER" id="PTHR46986:SF1">
    <property type="entry name" value="ENDORIBONUCLEASE YBEY, CHLOROPLASTIC"/>
    <property type="match status" value="1"/>
</dbReference>
<comment type="cofactor">
    <cofactor evidence="9">
        <name>Zn(2+)</name>
        <dbReference type="ChEBI" id="CHEBI:29105"/>
    </cofactor>
    <text evidence="9">Binds 1 zinc ion.</text>
</comment>
<dbReference type="GO" id="GO:0008270">
    <property type="term" value="F:zinc ion binding"/>
    <property type="evidence" value="ECO:0007669"/>
    <property type="project" value="UniProtKB-UniRule"/>
</dbReference>
<dbReference type="RefSeq" id="WP_102158323.1">
    <property type="nucleotide sequence ID" value="NZ_PGGT01000020.1"/>
</dbReference>
<evidence type="ECO:0000256" key="4">
    <source>
        <dbReference type="ARBA" id="ARBA00022722"/>
    </source>
</evidence>
<evidence type="ECO:0000256" key="6">
    <source>
        <dbReference type="ARBA" id="ARBA00022759"/>
    </source>
</evidence>
<name>A0A4V2G9R3_9MICC</name>
<dbReference type="Pfam" id="PF02130">
    <property type="entry name" value="YbeY"/>
    <property type="match status" value="1"/>
</dbReference>
<dbReference type="NCBIfam" id="TIGR00043">
    <property type="entry name" value="rRNA maturation RNase YbeY"/>
    <property type="match status" value="1"/>
</dbReference>
<dbReference type="GO" id="GO:0005737">
    <property type="term" value="C:cytoplasm"/>
    <property type="evidence" value="ECO:0007669"/>
    <property type="project" value="UniProtKB-SubCell"/>
</dbReference>
<dbReference type="OrthoDB" id="9807740at2"/>
<keyword evidence="3 9" id="KW-0698">rRNA processing</keyword>
<dbReference type="Proteomes" id="UP000292685">
    <property type="component" value="Unassembled WGS sequence"/>
</dbReference>
<comment type="subcellular location">
    <subcellularLocation>
        <location evidence="9">Cytoplasm</location>
    </subcellularLocation>
</comment>
<dbReference type="HAMAP" id="MF_00009">
    <property type="entry name" value="Endoribonucl_YbeY"/>
    <property type="match status" value="1"/>
</dbReference>
<protein>
    <recommendedName>
        <fullName evidence="9">Endoribonuclease YbeY</fullName>
        <ecNumber evidence="9">3.1.-.-</ecNumber>
    </recommendedName>
</protein>
<keyword evidence="4 9" id="KW-0540">Nuclease</keyword>
<proteinExistence type="inferred from homology"/>
<dbReference type="EMBL" id="SHLA01000001">
    <property type="protein sequence ID" value="RZU61366.1"/>
    <property type="molecule type" value="Genomic_DNA"/>
</dbReference>
<evidence type="ECO:0000313" key="10">
    <source>
        <dbReference type="EMBL" id="RZU61366.1"/>
    </source>
</evidence>
<evidence type="ECO:0000256" key="1">
    <source>
        <dbReference type="ARBA" id="ARBA00010875"/>
    </source>
</evidence>
<evidence type="ECO:0000256" key="2">
    <source>
        <dbReference type="ARBA" id="ARBA00022517"/>
    </source>
</evidence>
<dbReference type="SUPFAM" id="SSF55486">
    <property type="entry name" value="Metalloproteases ('zincins'), catalytic domain"/>
    <property type="match status" value="1"/>
</dbReference>
<dbReference type="AlphaFoldDB" id="A0A4V2G9R3"/>
<comment type="similarity">
    <text evidence="1 9">Belongs to the endoribonuclease YbeY family.</text>
</comment>
<dbReference type="PROSITE" id="PS01306">
    <property type="entry name" value="UPF0054"/>
    <property type="match status" value="1"/>
</dbReference>
<comment type="function">
    <text evidence="9">Single strand-specific metallo-endoribonuclease involved in late-stage 70S ribosome quality control and in maturation of the 3' terminus of the 16S rRNA.</text>
</comment>
<evidence type="ECO:0000256" key="8">
    <source>
        <dbReference type="ARBA" id="ARBA00022833"/>
    </source>
</evidence>
<dbReference type="PANTHER" id="PTHR46986">
    <property type="entry name" value="ENDORIBONUCLEASE YBEY, CHLOROPLASTIC"/>
    <property type="match status" value="1"/>
</dbReference>
<keyword evidence="11" id="KW-1185">Reference proteome</keyword>
<sequence>MAVDVNNESAVEADLEALSGLGRHILDRLYVHPEAEVSIILVDEDAMERLHLEWMDLAGPTDVMSFPMDELSPGRPGSLTPAGTLGDIVICPQVAQEQAKRGGHSTADEILLLTTHGMLHLLGFDHGEPAEREEMFGLQRELLTEYLGRPAPRETIE</sequence>
<evidence type="ECO:0000313" key="11">
    <source>
        <dbReference type="Proteomes" id="UP000292685"/>
    </source>
</evidence>
<dbReference type="GO" id="GO:0004521">
    <property type="term" value="F:RNA endonuclease activity"/>
    <property type="evidence" value="ECO:0007669"/>
    <property type="project" value="UniProtKB-UniRule"/>
</dbReference>
<evidence type="ECO:0000256" key="9">
    <source>
        <dbReference type="HAMAP-Rule" id="MF_00009"/>
    </source>
</evidence>
<keyword evidence="7 9" id="KW-0378">Hydrolase</keyword>
<dbReference type="GO" id="GO:0006364">
    <property type="term" value="P:rRNA processing"/>
    <property type="evidence" value="ECO:0007669"/>
    <property type="project" value="UniProtKB-UniRule"/>
</dbReference>
<comment type="caution">
    <text evidence="10">The sequence shown here is derived from an EMBL/GenBank/DDBJ whole genome shotgun (WGS) entry which is preliminary data.</text>
</comment>
<dbReference type="GO" id="GO:0004222">
    <property type="term" value="F:metalloendopeptidase activity"/>
    <property type="evidence" value="ECO:0007669"/>
    <property type="project" value="InterPro"/>
</dbReference>
<dbReference type="Gene3D" id="3.40.390.30">
    <property type="entry name" value="Metalloproteases ('zincins'), catalytic domain"/>
    <property type="match status" value="1"/>
</dbReference>
<keyword evidence="9" id="KW-0963">Cytoplasm</keyword>
<keyword evidence="8 9" id="KW-0862">Zinc</keyword>
<dbReference type="InterPro" id="IPR002036">
    <property type="entry name" value="YbeY"/>
</dbReference>